<comment type="caution">
    <text evidence="11">The sequence shown here is derived from an EMBL/GenBank/DDBJ whole genome shotgun (WGS) entry which is preliminary data.</text>
</comment>
<keyword evidence="7" id="KW-0012">Acyltransferase</keyword>
<evidence type="ECO:0000256" key="6">
    <source>
        <dbReference type="ARBA" id="ARBA00022679"/>
    </source>
</evidence>
<dbReference type="PANTHER" id="PTHR10983:SF16">
    <property type="entry name" value="LYSOCARDIOLIPIN ACYLTRANSFERASE 1"/>
    <property type="match status" value="1"/>
</dbReference>
<dbReference type="Pfam" id="PF16076">
    <property type="entry name" value="Acyltransf_C"/>
    <property type="match status" value="1"/>
</dbReference>
<keyword evidence="6" id="KW-0808">Transferase</keyword>
<dbReference type="OrthoDB" id="189226at2759"/>
<dbReference type="Pfam" id="PF01553">
    <property type="entry name" value="Acyltransferase"/>
    <property type="match status" value="1"/>
</dbReference>
<evidence type="ECO:0000256" key="3">
    <source>
        <dbReference type="ARBA" id="ARBA00005189"/>
    </source>
</evidence>
<name>A0A9Q0HUL1_9POAL</name>
<dbReference type="SMART" id="SM00563">
    <property type="entry name" value="PlsC"/>
    <property type="match status" value="1"/>
</dbReference>
<evidence type="ECO:0000256" key="1">
    <source>
        <dbReference type="ARBA" id="ARBA00001141"/>
    </source>
</evidence>
<feature type="transmembrane region" description="Helical" evidence="9">
    <location>
        <begin position="363"/>
        <end position="384"/>
    </location>
</feature>
<evidence type="ECO:0000256" key="4">
    <source>
        <dbReference type="ARBA" id="ARBA00008655"/>
    </source>
</evidence>
<keyword evidence="9" id="KW-1133">Transmembrane helix</keyword>
<accession>A0A9Q0HUL1</accession>
<dbReference type="InterPro" id="IPR032098">
    <property type="entry name" value="Acyltransf_C"/>
</dbReference>
<comment type="similarity">
    <text evidence="4">Belongs to the 1-acyl-sn-glycerol-3-phosphate acyltransferase family.</text>
</comment>
<dbReference type="CDD" id="cd07990">
    <property type="entry name" value="LPLAT_LCLAT1-like"/>
    <property type="match status" value="1"/>
</dbReference>
<dbReference type="EC" id="2.3.1.51" evidence="5"/>
<dbReference type="Proteomes" id="UP001151287">
    <property type="component" value="Unassembled WGS sequence"/>
</dbReference>
<comment type="pathway">
    <text evidence="3">Lipid metabolism.</text>
</comment>
<evidence type="ECO:0000256" key="5">
    <source>
        <dbReference type="ARBA" id="ARBA00013211"/>
    </source>
</evidence>
<dbReference type="PANTHER" id="PTHR10983">
    <property type="entry name" value="1-ACYLGLYCEROL-3-PHOSPHATE ACYLTRANSFERASE-RELATED"/>
    <property type="match status" value="1"/>
</dbReference>
<evidence type="ECO:0000256" key="2">
    <source>
        <dbReference type="ARBA" id="ARBA00004728"/>
    </source>
</evidence>
<feature type="region of interest" description="Disordered" evidence="8">
    <location>
        <begin position="1"/>
        <end position="34"/>
    </location>
</feature>
<evidence type="ECO:0000256" key="8">
    <source>
        <dbReference type="SAM" id="MobiDB-lite"/>
    </source>
</evidence>
<dbReference type="EMBL" id="JAMQYH010000002">
    <property type="protein sequence ID" value="KAJ1698413.1"/>
    <property type="molecule type" value="Genomic_DNA"/>
</dbReference>
<feature type="transmembrane region" description="Helical" evidence="9">
    <location>
        <begin position="335"/>
        <end position="357"/>
    </location>
</feature>
<evidence type="ECO:0000313" key="11">
    <source>
        <dbReference type="EMBL" id="KAJ1698413.1"/>
    </source>
</evidence>
<feature type="domain" description="Phospholipid/glycerol acyltransferase" evidence="10">
    <location>
        <begin position="122"/>
        <end position="244"/>
    </location>
</feature>
<comment type="catalytic activity">
    <reaction evidence="1">
        <text>a 1-acyl-sn-glycero-3-phosphate + an acyl-CoA = a 1,2-diacyl-sn-glycero-3-phosphate + CoA</text>
        <dbReference type="Rhea" id="RHEA:19709"/>
        <dbReference type="ChEBI" id="CHEBI:57287"/>
        <dbReference type="ChEBI" id="CHEBI:57970"/>
        <dbReference type="ChEBI" id="CHEBI:58342"/>
        <dbReference type="ChEBI" id="CHEBI:58608"/>
        <dbReference type="EC" id="2.3.1.51"/>
    </reaction>
</comment>
<dbReference type="AlphaFoldDB" id="A0A9Q0HUL1"/>
<sequence length="402" mass="46438">MSGKMNGTADKKAQQMNGKHNLTEGGPTVSKNDLPHHRPLTPLRRIRGIVCLFIILSTAFFMLVYCAPATALLLRLLSIRYSRKATSFLFGTWLSLWPCLFEKINRTNVIFSGQTVPDKERVLLFANHRTEVDWMYLWNLALRKGRLGQLKYILKSSLMKLPVFGWAFNVMEFIPVERKWEIDEEIMRNRLEKFKDPRDPMWLALFPEGTDYTEQKCIKSQKFAAENSLPILRNVLLPKARGFTFCVEKLRSSLDAVYDVTIAYKHRLPVFLDNVFGTDPAEVHVHIERIKLDEIPSTEAESADWLIERFRLKDELLANFMSTGHFPNEGTEGDLPTFVCLLKLFFVIGLTGVLVYLTFFCSIFFKFYVGFSCIYLSFVTNYGIHIPELLGHRADSHEKRNS</sequence>
<reference evidence="11" key="1">
    <citation type="journal article" date="2022" name="Cell">
        <title>Repeat-based holocentromeres influence genome architecture and karyotype evolution.</title>
        <authorList>
            <person name="Hofstatter P.G."/>
            <person name="Thangavel G."/>
            <person name="Lux T."/>
            <person name="Neumann P."/>
            <person name="Vondrak T."/>
            <person name="Novak P."/>
            <person name="Zhang M."/>
            <person name="Costa L."/>
            <person name="Castellani M."/>
            <person name="Scott A."/>
            <person name="Toegelov H."/>
            <person name="Fuchs J."/>
            <person name="Mata-Sucre Y."/>
            <person name="Dias Y."/>
            <person name="Vanzela A.L.L."/>
            <person name="Huettel B."/>
            <person name="Almeida C.C.S."/>
            <person name="Simkova H."/>
            <person name="Souza G."/>
            <person name="Pedrosa-Harand A."/>
            <person name="Macas J."/>
            <person name="Mayer K.F.X."/>
            <person name="Houben A."/>
            <person name="Marques A."/>
        </authorList>
    </citation>
    <scope>NUCLEOTIDE SEQUENCE</scope>
    <source>
        <strain evidence="11">RhyBre1mFocal</strain>
    </source>
</reference>
<dbReference type="GO" id="GO:0012505">
    <property type="term" value="C:endomembrane system"/>
    <property type="evidence" value="ECO:0007669"/>
    <property type="project" value="TreeGrafter"/>
</dbReference>
<keyword evidence="9" id="KW-0472">Membrane</keyword>
<protein>
    <recommendedName>
        <fullName evidence="5">1-acylglycerol-3-phosphate O-acyltransferase</fullName>
        <ecNumber evidence="5">2.3.1.51</ecNumber>
    </recommendedName>
</protein>
<organism evidence="11 12">
    <name type="scientific">Rhynchospora breviuscula</name>
    <dbReference type="NCBI Taxonomy" id="2022672"/>
    <lineage>
        <taxon>Eukaryota</taxon>
        <taxon>Viridiplantae</taxon>
        <taxon>Streptophyta</taxon>
        <taxon>Embryophyta</taxon>
        <taxon>Tracheophyta</taxon>
        <taxon>Spermatophyta</taxon>
        <taxon>Magnoliopsida</taxon>
        <taxon>Liliopsida</taxon>
        <taxon>Poales</taxon>
        <taxon>Cyperaceae</taxon>
        <taxon>Cyperoideae</taxon>
        <taxon>Rhynchosporeae</taxon>
        <taxon>Rhynchospora</taxon>
    </lineage>
</organism>
<dbReference type="SUPFAM" id="SSF69593">
    <property type="entry name" value="Glycerol-3-phosphate (1)-acyltransferase"/>
    <property type="match status" value="1"/>
</dbReference>
<dbReference type="InterPro" id="IPR002123">
    <property type="entry name" value="Plipid/glycerol_acylTrfase"/>
</dbReference>
<gene>
    <name evidence="11" type="ORF">LUZ63_006925</name>
</gene>
<keyword evidence="12" id="KW-1185">Reference proteome</keyword>
<feature type="transmembrane region" description="Helical" evidence="9">
    <location>
        <begin position="46"/>
        <end position="74"/>
    </location>
</feature>
<evidence type="ECO:0000256" key="7">
    <source>
        <dbReference type="ARBA" id="ARBA00023315"/>
    </source>
</evidence>
<comment type="pathway">
    <text evidence="2">Phospholipid metabolism; CDP-diacylglycerol biosynthesis; CDP-diacylglycerol from sn-glycerol 3-phosphate: step 2/3.</text>
</comment>
<evidence type="ECO:0000313" key="12">
    <source>
        <dbReference type="Proteomes" id="UP001151287"/>
    </source>
</evidence>
<evidence type="ECO:0000256" key="9">
    <source>
        <dbReference type="SAM" id="Phobius"/>
    </source>
</evidence>
<dbReference type="GO" id="GO:0003841">
    <property type="term" value="F:1-acylglycerol-3-phosphate O-acyltransferase activity"/>
    <property type="evidence" value="ECO:0007669"/>
    <property type="project" value="UniProtKB-EC"/>
</dbReference>
<proteinExistence type="inferred from homology"/>
<evidence type="ECO:0000259" key="10">
    <source>
        <dbReference type="SMART" id="SM00563"/>
    </source>
</evidence>
<keyword evidence="9" id="KW-0812">Transmembrane</keyword>